<evidence type="ECO:0000313" key="2">
    <source>
        <dbReference type="EMBL" id="KAJ1130894.1"/>
    </source>
</evidence>
<organism evidence="2 3">
    <name type="scientific">Pleurodeles waltl</name>
    <name type="common">Iberian ribbed newt</name>
    <dbReference type="NCBI Taxonomy" id="8319"/>
    <lineage>
        <taxon>Eukaryota</taxon>
        <taxon>Metazoa</taxon>
        <taxon>Chordata</taxon>
        <taxon>Craniata</taxon>
        <taxon>Vertebrata</taxon>
        <taxon>Euteleostomi</taxon>
        <taxon>Amphibia</taxon>
        <taxon>Batrachia</taxon>
        <taxon>Caudata</taxon>
        <taxon>Salamandroidea</taxon>
        <taxon>Salamandridae</taxon>
        <taxon>Pleurodelinae</taxon>
        <taxon>Pleurodeles</taxon>
    </lineage>
</organism>
<proteinExistence type="predicted"/>
<feature type="region of interest" description="Disordered" evidence="1">
    <location>
        <begin position="1"/>
        <end position="32"/>
    </location>
</feature>
<dbReference type="EMBL" id="JANPWB010000011">
    <property type="protein sequence ID" value="KAJ1130894.1"/>
    <property type="molecule type" value="Genomic_DNA"/>
</dbReference>
<protein>
    <submittedName>
        <fullName evidence="2">Uncharacterized protein</fullName>
    </submittedName>
</protein>
<evidence type="ECO:0000313" key="3">
    <source>
        <dbReference type="Proteomes" id="UP001066276"/>
    </source>
</evidence>
<accession>A0AAV7PVD7</accession>
<dbReference type="Proteomes" id="UP001066276">
    <property type="component" value="Chromosome 7"/>
</dbReference>
<dbReference type="AlphaFoldDB" id="A0AAV7PVD7"/>
<feature type="region of interest" description="Disordered" evidence="1">
    <location>
        <begin position="74"/>
        <end position="93"/>
    </location>
</feature>
<gene>
    <name evidence="2" type="ORF">NDU88_009238</name>
</gene>
<name>A0AAV7PVD7_PLEWA</name>
<sequence length="106" mass="10643">MRAEGSELAPPGSAARIEPSVTPGEGSCSRCRAPEQGLRRSLTCNGVSASPMAAGSFTKHAGSVASALSQPLRCKSVSRPGGSGKRASSSAALFSLSRDRSPLLGA</sequence>
<keyword evidence="3" id="KW-1185">Reference proteome</keyword>
<comment type="caution">
    <text evidence="2">The sequence shown here is derived from an EMBL/GenBank/DDBJ whole genome shotgun (WGS) entry which is preliminary data.</text>
</comment>
<reference evidence="2" key="1">
    <citation type="journal article" date="2022" name="bioRxiv">
        <title>Sequencing and chromosome-scale assembly of the giantPleurodeles waltlgenome.</title>
        <authorList>
            <person name="Brown T."/>
            <person name="Elewa A."/>
            <person name="Iarovenko S."/>
            <person name="Subramanian E."/>
            <person name="Araus A.J."/>
            <person name="Petzold A."/>
            <person name="Susuki M."/>
            <person name="Suzuki K.-i.T."/>
            <person name="Hayashi T."/>
            <person name="Toyoda A."/>
            <person name="Oliveira C."/>
            <person name="Osipova E."/>
            <person name="Leigh N.D."/>
            <person name="Simon A."/>
            <person name="Yun M.H."/>
        </authorList>
    </citation>
    <scope>NUCLEOTIDE SEQUENCE</scope>
    <source>
        <strain evidence="2">20211129_DDA</strain>
        <tissue evidence="2">Liver</tissue>
    </source>
</reference>
<evidence type="ECO:0000256" key="1">
    <source>
        <dbReference type="SAM" id="MobiDB-lite"/>
    </source>
</evidence>